<name>A0A0A9AEY7_ARUDO</name>
<reference evidence="2" key="2">
    <citation type="journal article" date="2015" name="Data Brief">
        <title>Shoot transcriptome of the giant reed, Arundo donax.</title>
        <authorList>
            <person name="Barrero R.A."/>
            <person name="Guerrero F.D."/>
            <person name="Moolhuijzen P."/>
            <person name="Goolsby J.A."/>
            <person name="Tidwell J."/>
            <person name="Bellgard S.E."/>
            <person name="Bellgard M.I."/>
        </authorList>
    </citation>
    <scope>NUCLEOTIDE SEQUENCE</scope>
    <source>
        <tissue evidence="2">Shoot tissue taken approximately 20 cm above the soil surface</tissue>
    </source>
</reference>
<evidence type="ECO:0000313" key="2">
    <source>
        <dbReference type="EMBL" id="JAD47525.1"/>
    </source>
</evidence>
<feature type="region of interest" description="Disordered" evidence="1">
    <location>
        <begin position="1"/>
        <end position="20"/>
    </location>
</feature>
<accession>A0A0A9AEY7</accession>
<evidence type="ECO:0000256" key="1">
    <source>
        <dbReference type="SAM" id="MobiDB-lite"/>
    </source>
</evidence>
<organism evidence="2">
    <name type="scientific">Arundo donax</name>
    <name type="common">Giant reed</name>
    <name type="synonym">Donax arundinaceus</name>
    <dbReference type="NCBI Taxonomy" id="35708"/>
    <lineage>
        <taxon>Eukaryota</taxon>
        <taxon>Viridiplantae</taxon>
        <taxon>Streptophyta</taxon>
        <taxon>Embryophyta</taxon>
        <taxon>Tracheophyta</taxon>
        <taxon>Spermatophyta</taxon>
        <taxon>Magnoliopsida</taxon>
        <taxon>Liliopsida</taxon>
        <taxon>Poales</taxon>
        <taxon>Poaceae</taxon>
        <taxon>PACMAD clade</taxon>
        <taxon>Arundinoideae</taxon>
        <taxon>Arundineae</taxon>
        <taxon>Arundo</taxon>
    </lineage>
</organism>
<protein>
    <submittedName>
        <fullName evidence="2">Uncharacterized protein</fullName>
    </submittedName>
</protein>
<proteinExistence type="predicted"/>
<sequence length="47" mass="4961">MRANFNPGLKKVPSSVPHQSTGLRLGPVLTRAIVPLCKGGVGVRGFF</sequence>
<reference evidence="2" key="1">
    <citation type="submission" date="2014-09" db="EMBL/GenBank/DDBJ databases">
        <authorList>
            <person name="Magalhaes I.L.F."/>
            <person name="Oliveira U."/>
            <person name="Santos F.R."/>
            <person name="Vidigal T.H.D.A."/>
            <person name="Brescovit A.D."/>
            <person name="Santos A.J."/>
        </authorList>
    </citation>
    <scope>NUCLEOTIDE SEQUENCE</scope>
    <source>
        <tissue evidence="2">Shoot tissue taken approximately 20 cm above the soil surface</tissue>
    </source>
</reference>
<dbReference type="EMBL" id="GBRH01250370">
    <property type="protein sequence ID" value="JAD47525.1"/>
    <property type="molecule type" value="Transcribed_RNA"/>
</dbReference>
<dbReference type="AlphaFoldDB" id="A0A0A9AEY7"/>